<protein>
    <submittedName>
        <fullName evidence="1">Uncharacterized protein</fullName>
    </submittedName>
</protein>
<feature type="non-terminal residue" evidence="1">
    <location>
        <position position="1"/>
    </location>
</feature>
<sequence>AFLGASNFTSQKEVMHSVLCWVQSNNQAVLARENKTEYVKFAVRIPNRPVNQRYSLAFTLEPAKKGLVLRKGKVVATTKTRVEVRIILDIPGRIEREKDKVISLSLAKKSRAARGIWKIS</sequence>
<accession>X0YSQ3</accession>
<reference evidence="1" key="1">
    <citation type="journal article" date="2014" name="Front. Microbiol.">
        <title>High frequency of phylogenetically diverse reductive dehalogenase-homologous genes in deep subseafloor sedimentary metagenomes.</title>
        <authorList>
            <person name="Kawai M."/>
            <person name="Futagami T."/>
            <person name="Toyoda A."/>
            <person name="Takaki Y."/>
            <person name="Nishi S."/>
            <person name="Hori S."/>
            <person name="Arai W."/>
            <person name="Tsubouchi T."/>
            <person name="Morono Y."/>
            <person name="Uchiyama I."/>
            <person name="Ito T."/>
            <person name="Fujiyama A."/>
            <person name="Inagaki F."/>
            <person name="Takami H."/>
        </authorList>
    </citation>
    <scope>NUCLEOTIDE SEQUENCE</scope>
    <source>
        <strain evidence="1">Expedition CK06-06</strain>
    </source>
</reference>
<proteinExistence type="predicted"/>
<dbReference type="EMBL" id="BARS01053231">
    <property type="protein sequence ID" value="GAG49827.1"/>
    <property type="molecule type" value="Genomic_DNA"/>
</dbReference>
<comment type="caution">
    <text evidence="1">The sequence shown here is derived from an EMBL/GenBank/DDBJ whole genome shotgun (WGS) entry which is preliminary data.</text>
</comment>
<dbReference type="AlphaFoldDB" id="X0YSQ3"/>
<gene>
    <name evidence="1" type="ORF">S01H1_79019</name>
</gene>
<organism evidence="1">
    <name type="scientific">marine sediment metagenome</name>
    <dbReference type="NCBI Taxonomy" id="412755"/>
    <lineage>
        <taxon>unclassified sequences</taxon>
        <taxon>metagenomes</taxon>
        <taxon>ecological metagenomes</taxon>
    </lineage>
</organism>
<evidence type="ECO:0000313" key="1">
    <source>
        <dbReference type="EMBL" id="GAG49827.1"/>
    </source>
</evidence>
<name>X0YSQ3_9ZZZZ</name>